<name>A0A2Z7BD97_9LAMI</name>
<gene>
    <name evidence="2" type="ORF">F511_33052</name>
</gene>
<evidence type="ECO:0000313" key="3">
    <source>
        <dbReference type="Proteomes" id="UP000250235"/>
    </source>
</evidence>
<keyword evidence="3" id="KW-1185">Reference proteome</keyword>
<feature type="compositionally biased region" description="Low complexity" evidence="1">
    <location>
        <begin position="109"/>
        <end position="120"/>
    </location>
</feature>
<dbReference type="EMBL" id="KV006951">
    <property type="protein sequence ID" value="KZV32055.1"/>
    <property type="molecule type" value="Genomic_DNA"/>
</dbReference>
<sequence>MRSVVASHGPGSNPRGNAIYNAILLQCFRFYRSSVFNILSSSPPSSDVLPLNLAQKSQNFKIDQNGPDIEYRPENFPDCPGQARTNPRRIQPSRHRRSGGRRRRPPPAAATTKSRATQGRTRAHGRAHHRTTNCASSKRREAAACHHAPIARPAHDKARHHAAIARPARKRPASEWPTAQHRAAISRHESTASLIQALHMASGRAPYAANAQASRTLVRAAMMMGHRRVADAMSILLRFDSEKLKVRYNKAVIVLMRSEPGSDTTVGEPWRIRITPPSEAAEEKNLAGRRSIQFRD</sequence>
<accession>A0A2Z7BD97</accession>
<feature type="compositionally biased region" description="Basic residues" evidence="1">
    <location>
        <begin position="91"/>
        <end position="105"/>
    </location>
</feature>
<protein>
    <submittedName>
        <fullName evidence="2">Uncharacterized protein</fullName>
    </submittedName>
</protein>
<feature type="compositionally biased region" description="Basic residues" evidence="1">
    <location>
        <begin position="121"/>
        <end position="131"/>
    </location>
</feature>
<dbReference type="AlphaFoldDB" id="A0A2Z7BD97"/>
<proteinExistence type="predicted"/>
<evidence type="ECO:0000256" key="1">
    <source>
        <dbReference type="SAM" id="MobiDB-lite"/>
    </source>
</evidence>
<feature type="region of interest" description="Disordered" evidence="1">
    <location>
        <begin position="276"/>
        <end position="296"/>
    </location>
</feature>
<feature type="region of interest" description="Disordered" evidence="1">
    <location>
        <begin position="64"/>
        <end position="139"/>
    </location>
</feature>
<organism evidence="2 3">
    <name type="scientific">Dorcoceras hygrometricum</name>
    <dbReference type="NCBI Taxonomy" id="472368"/>
    <lineage>
        <taxon>Eukaryota</taxon>
        <taxon>Viridiplantae</taxon>
        <taxon>Streptophyta</taxon>
        <taxon>Embryophyta</taxon>
        <taxon>Tracheophyta</taxon>
        <taxon>Spermatophyta</taxon>
        <taxon>Magnoliopsida</taxon>
        <taxon>eudicotyledons</taxon>
        <taxon>Gunneridae</taxon>
        <taxon>Pentapetalae</taxon>
        <taxon>asterids</taxon>
        <taxon>lamiids</taxon>
        <taxon>Lamiales</taxon>
        <taxon>Gesneriaceae</taxon>
        <taxon>Didymocarpoideae</taxon>
        <taxon>Trichosporeae</taxon>
        <taxon>Loxocarpinae</taxon>
        <taxon>Dorcoceras</taxon>
    </lineage>
</organism>
<reference evidence="2 3" key="1">
    <citation type="journal article" date="2015" name="Proc. Natl. Acad. Sci. U.S.A.">
        <title>The resurrection genome of Boea hygrometrica: A blueprint for survival of dehydration.</title>
        <authorList>
            <person name="Xiao L."/>
            <person name="Yang G."/>
            <person name="Zhang L."/>
            <person name="Yang X."/>
            <person name="Zhao S."/>
            <person name="Ji Z."/>
            <person name="Zhou Q."/>
            <person name="Hu M."/>
            <person name="Wang Y."/>
            <person name="Chen M."/>
            <person name="Xu Y."/>
            <person name="Jin H."/>
            <person name="Xiao X."/>
            <person name="Hu G."/>
            <person name="Bao F."/>
            <person name="Hu Y."/>
            <person name="Wan P."/>
            <person name="Li L."/>
            <person name="Deng X."/>
            <person name="Kuang T."/>
            <person name="Xiang C."/>
            <person name="Zhu J.K."/>
            <person name="Oliver M.J."/>
            <person name="He Y."/>
        </authorList>
    </citation>
    <scope>NUCLEOTIDE SEQUENCE [LARGE SCALE GENOMIC DNA]</scope>
    <source>
        <strain evidence="3">cv. XS01</strain>
    </source>
</reference>
<evidence type="ECO:0000313" key="2">
    <source>
        <dbReference type="EMBL" id="KZV32055.1"/>
    </source>
</evidence>
<dbReference type="Proteomes" id="UP000250235">
    <property type="component" value="Unassembled WGS sequence"/>
</dbReference>